<evidence type="ECO:0000313" key="5">
    <source>
        <dbReference type="Proteomes" id="UP000663297"/>
    </source>
</evidence>
<reference evidence="4" key="1">
    <citation type="submission" date="2020-11" db="EMBL/GenBank/DDBJ databases">
        <title>The chromosome-scale genome resource for two endophytic Fusarium species: F. culmorum and F. pseudograminearum.</title>
        <authorList>
            <person name="Yuan Z."/>
        </authorList>
    </citation>
    <scope>NUCLEOTIDE SEQUENCE</scope>
    <source>
        <strain evidence="4">Class2-1B</strain>
    </source>
</reference>
<name>A0A7S8CXD0_FUSCU</name>
<dbReference type="InterPro" id="IPR027417">
    <property type="entry name" value="P-loop_NTPase"/>
</dbReference>
<evidence type="ECO:0000256" key="1">
    <source>
        <dbReference type="ARBA" id="ARBA00022737"/>
    </source>
</evidence>
<organism evidence="4 5">
    <name type="scientific">Fusarium culmorum</name>
    <dbReference type="NCBI Taxonomy" id="5516"/>
    <lineage>
        <taxon>Eukaryota</taxon>
        <taxon>Fungi</taxon>
        <taxon>Dikarya</taxon>
        <taxon>Ascomycota</taxon>
        <taxon>Pezizomycotina</taxon>
        <taxon>Sordariomycetes</taxon>
        <taxon>Hypocreomycetidae</taxon>
        <taxon>Hypocreales</taxon>
        <taxon>Nectriaceae</taxon>
        <taxon>Fusarium</taxon>
    </lineage>
</organism>
<dbReference type="InterPro" id="IPR056884">
    <property type="entry name" value="NPHP3-like_N"/>
</dbReference>
<accession>A0A7S8CXD0</accession>
<sequence length="1083" mass="123153">MATGLEAVGAASAILSFISFAGKIVSISYKIYDGMPTDEDELEDYAGRMLDASERIRSRSQHLHQSTPVAATLSDIAQKCVQISGELQNETQNITKRYQKGKFRRAVSMALRANAYKEKIKQLDQSLERYKKVMQTELLSKICDTGTAIETQQSQAFPKLERDVQDLISNLANGHRNIESLVTKEAKTTREEINRNLAGQIKDSETRVITDNQRQRLLKSLKPAEIRKRYHEVLSPSDASFERVFASYERVCLKNPEHKDWEKIKRSLSHGMRDDMRYGDVNEIDYTWNSFTLWVQSETPLFWIQGKPGSGKSTLMKFIIENENTARLLNSWITNTRILSYFLWKIGNESQNSIKGLLCCLLHDLLASDSKMLDQALQQFPSLASKDFFDEWSSEEAQKVLFFLLRGPACSTCIFIDGLDEISDKDGFEPLTRLLQSICNIPLVKVCVSSRLETGLIQKLEALGAEKLCLHDLTNPEMAVFVQKELARFSTAVISSSFVEKIIIGLLEKAQGVFLWLFLAKNSVTIGIENGDDEETLMRRLEELPSELEALYESMWSRLNAKNKVYRQTAAMYFHFLLAKGWNFEAIYPNVDVPFTVHERPRGIPTLAQLSMMVKVEEGRMFPPGVNNTSLYDLKVLCDATERDLSTRCAGMIQVSKALIYSEIDPVTRSVEFVHRTAHDFLVDTNPGQDILSYYSGMKMSTDFQLKLFKSELSVYHTIGAATFPDNAISQCVELQRQGVNYEMMAQLVRAMQSLWDQGAFLDMCVKRACLFRSFPAGLAHELTNMEDVCLPLMIQSNSPRDPTIALRDICHEWNVTTTKSPSTLMIQRLIDLDASPHTVGASSPPLRKDGGFDAVFTQKTSAFELLLRGTLSRLINNCRRDAILEVLEVIDSLAPSCPDWGRRIMVFCEDAIYGKYLLHNWEFHWPAYGSATFEVNMQYLLRRLLAAVSSEGIPTQNYKLHEIANSAVESYSRVRNIVPRQPPGEEHPFCCRVVNQEPFRNLCNNMFGPQDQSQLNVGDLIAEEFQRNRKYDFPLGSYERVMVDDEVDQLASEDLGFHRITNERITDLSRKMRDRIDGHGDS</sequence>
<evidence type="ECO:0000259" key="2">
    <source>
        <dbReference type="Pfam" id="PF24883"/>
    </source>
</evidence>
<proteinExistence type="predicted"/>
<dbReference type="PANTHER" id="PTHR10039">
    <property type="entry name" value="AMELOGENIN"/>
    <property type="match status" value="1"/>
</dbReference>
<dbReference type="InterPro" id="IPR056693">
    <property type="entry name" value="DUF7791"/>
</dbReference>
<evidence type="ECO:0008006" key="6">
    <source>
        <dbReference type="Google" id="ProtNLM"/>
    </source>
</evidence>
<dbReference type="AlphaFoldDB" id="A0A7S8CXD0"/>
<evidence type="ECO:0000313" key="4">
    <source>
        <dbReference type="EMBL" id="QPC58094.1"/>
    </source>
</evidence>
<feature type="domain" description="Nephrocystin 3-like N-terminal" evidence="2">
    <location>
        <begin position="290"/>
        <end position="451"/>
    </location>
</feature>
<dbReference type="Gene3D" id="3.40.50.300">
    <property type="entry name" value="P-loop containing nucleotide triphosphate hydrolases"/>
    <property type="match status" value="1"/>
</dbReference>
<evidence type="ECO:0000259" key="3">
    <source>
        <dbReference type="Pfam" id="PF25053"/>
    </source>
</evidence>
<dbReference type="EMBL" id="CP064747">
    <property type="protein sequence ID" value="QPC58094.1"/>
    <property type="molecule type" value="Genomic_DNA"/>
</dbReference>
<dbReference type="SUPFAM" id="SSF52540">
    <property type="entry name" value="P-loop containing nucleoside triphosphate hydrolases"/>
    <property type="match status" value="1"/>
</dbReference>
<gene>
    <name evidence="4" type="ORF">HYE67_000325</name>
</gene>
<protein>
    <recommendedName>
        <fullName evidence="6">NACHT domain-containing protein</fullName>
    </recommendedName>
</protein>
<feature type="domain" description="DUF7791" evidence="3">
    <location>
        <begin position="564"/>
        <end position="698"/>
    </location>
</feature>
<dbReference type="Proteomes" id="UP000663297">
    <property type="component" value="Chromosome 1"/>
</dbReference>
<dbReference type="Pfam" id="PF25053">
    <property type="entry name" value="DUF7791"/>
    <property type="match status" value="1"/>
</dbReference>
<dbReference type="Pfam" id="PF24883">
    <property type="entry name" value="NPHP3_N"/>
    <property type="match status" value="1"/>
</dbReference>
<keyword evidence="1" id="KW-0677">Repeat</keyword>
<dbReference type="PANTHER" id="PTHR10039:SF5">
    <property type="entry name" value="NACHT DOMAIN-CONTAINING PROTEIN"/>
    <property type="match status" value="1"/>
</dbReference>